<feature type="compositionally biased region" description="Basic and acidic residues" evidence="1">
    <location>
        <begin position="514"/>
        <end position="525"/>
    </location>
</feature>
<accession>A0A4P9WLF7</accession>
<dbReference type="GO" id="GO:0009611">
    <property type="term" value="P:response to wounding"/>
    <property type="evidence" value="ECO:0007669"/>
    <property type="project" value="InterPro"/>
</dbReference>
<keyword evidence="3" id="KW-1185">Reference proteome</keyword>
<reference evidence="3" key="1">
    <citation type="journal article" date="2018" name="Nat. Microbiol.">
        <title>Leveraging single-cell genomics to expand the fungal tree of life.</title>
        <authorList>
            <person name="Ahrendt S.R."/>
            <person name="Quandt C.A."/>
            <person name="Ciobanu D."/>
            <person name="Clum A."/>
            <person name="Salamov A."/>
            <person name="Andreopoulos B."/>
            <person name="Cheng J.F."/>
            <person name="Woyke T."/>
            <person name="Pelin A."/>
            <person name="Henrissat B."/>
            <person name="Reynolds N.K."/>
            <person name="Benny G.L."/>
            <person name="Smith M.E."/>
            <person name="James T.Y."/>
            <person name="Grigoriev I.V."/>
        </authorList>
    </citation>
    <scope>NUCLEOTIDE SEQUENCE [LARGE SCALE GENOMIC DNA]</scope>
</reference>
<feature type="region of interest" description="Disordered" evidence="1">
    <location>
        <begin position="16"/>
        <end position="75"/>
    </location>
</feature>
<organism evidence="2 3">
    <name type="scientific">Blyttiomyces helicus</name>
    <dbReference type="NCBI Taxonomy" id="388810"/>
    <lineage>
        <taxon>Eukaryota</taxon>
        <taxon>Fungi</taxon>
        <taxon>Fungi incertae sedis</taxon>
        <taxon>Chytridiomycota</taxon>
        <taxon>Chytridiomycota incertae sedis</taxon>
        <taxon>Chytridiomycetes</taxon>
        <taxon>Chytridiomycetes incertae sedis</taxon>
        <taxon>Blyttiomyces</taxon>
    </lineage>
</organism>
<feature type="region of interest" description="Disordered" evidence="1">
    <location>
        <begin position="286"/>
        <end position="318"/>
    </location>
</feature>
<feature type="region of interest" description="Disordered" evidence="1">
    <location>
        <begin position="917"/>
        <end position="962"/>
    </location>
</feature>
<feature type="compositionally biased region" description="Basic and acidic residues" evidence="1">
    <location>
        <begin position="303"/>
        <end position="316"/>
    </location>
</feature>
<feature type="region of interest" description="Disordered" evidence="1">
    <location>
        <begin position="862"/>
        <end position="896"/>
    </location>
</feature>
<feature type="compositionally biased region" description="Basic residues" evidence="1">
    <location>
        <begin position="293"/>
        <end position="302"/>
    </location>
</feature>
<feature type="compositionally biased region" description="Acidic residues" evidence="1">
    <location>
        <begin position="1331"/>
        <end position="1350"/>
    </location>
</feature>
<feature type="compositionally biased region" description="Basic and acidic residues" evidence="1">
    <location>
        <begin position="359"/>
        <end position="373"/>
    </location>
</feature>
<feature type="region of interest" description="Disordered" evidence="1">
    <location>
        <begin position="419"/>
        <end position="570"/>
    </location>
</feature>
<feature type="compositionally biased region" description="Basic and acidic residues" evidence="1">
    <location>
        <begin position="767"/>
        <end position="780"/>
    </location>
</feature>
<protein>
    <submittedName>
        <fullName evidence="2">Uncharacterized protein</fullName>
    </submittedName>
</protein>
<feature type="compositionally biased region" description="Polar residues" evidence="1">
    <location>
        <begin position="16"/>
        <end position="37"/>
    </location>
</feature>
<feature type="compositionally biased region" description="Basic and acidic residues" evidence="1">
    <location>
        <begin position="533"/>
        <end position="552"/>
    </location>
</feature>
<feature type="compositionally biased region" description="Basic and acidic residues" evidence="1">
    <location>
        <begin position="479"/>
        <end position="499"/>
    </location>
</feature>
<feature type="compositionally biased region" description="Polar residues" evidence="1">
    <location>
        <begin position="1213"/>
        <end position="1224"/>
    </location>
</feature>
<dbReference type="InterPro" id="IPR000864">
    <property type="entry name" value="Prot_inh_pot1"/>
</dbReference>
<evidence type="ECO:0000256" key="1">
    <source>
        <dbReference type="SAM" id="MobiDB-lite"/>
    </source>
</evidence>
<feature type="compositionally biased region" description="Acidic residues" evidence="1">
    <location>
        <begin position="384"/>
        <end position="394"/>
    </location>
</feature>
<feature type="region of interest" description="Disordered" evidence="1">
    <location>
        <begin position="1309"/>
        <end position="1350"/>
    </location>
</feature>
<feature type="region of interest" description="Disordered" evidence="1">
    <location>
        <begin position="750"/>
        <end position="802"/>
    </location>
</feature>
<feature type="compositionally biased region" description="Basic and acidic residues" evidence="1">
    <location>
        <begin position="442"/>
        <end position="451"/>
    </location>
</feature>
<feature type="region of interest" description="Disordered" evidence="1">
    <location>
        <begin position="345"/>
        <end position="406"/>
    </location>
</feature>
<dbReference type="Proteomes" id="UP000269721">
    <property type="component" value="Unassembled WGS sequence"/>
</dbReference>
<name>A0A4P9WLF7_9FUNG</name>
<evidence type="ECO:0000313" key="3">
    <source>
        <dbReference type="Proteomes" id="UP000269721"/>
    </source>
</evidence>
<sequence length="1350" mass="145204">MADPTSKITALFYMRSSTSEKPVPTSTVWGRQSSTGTVDVASSPPASRIPVADMGRGSRRSGSSKPGRRAGAKNSASWAWGNIFIDGDESQEDVEGAKGQGFWDSFYPSVIDEPVDDDVGAEVENSDLTTQDVRSAAKRSNKKVPSMWAGLFVEDGNVVDRPEYLMRSSKATAKTKQGAAKKSPLSMFSGMFVQDDDFEGLRSNENSRTARRPRTSDDFDDISDQSSRTGTGDELDDDITAGTAEPQALKRARAVKKADSDEHILPAQLRQALAMLWDELGVPEGVEDEQGARKRRASRARRARPETDDGYKEGSFERSQYVGADEVADDAGADREAGIIRGYPLRNSRRAGAPTMKETQLRRRADDGEEFKAQRTRASLGLGSEEDDETEEAPSEMLSQASGQLHKVASSIWSALAVEGDEGERGRTNARLHSAEEPETEAPVKEYEAKLTSDMQKAASDLWSSVTLPEDSRDEETEEPVKKASVREVRARKLRSDGHRKTKAAKPAKSALKTVREDAPVDEPQKAPNFKAAEPRRARKKIEPEAEKRDHSAAIARPPVNLENDEENLRESEWTNLAFRTAGDEDMMEADDSVAGGKWTLWEVGTSFAPVRNTPGELLGYVQKAASDVWSSIGLTEDQEAPTRASGSFFTVEAEGEEPAARRRSNKAADQPFVELSSQIHKAAGSMWAAMAAGGEVRNEAAAGDDTDSLLIPQDASGPSAENGFAKVLSSGLGNVAEAASDMWAAVVADDDETVDGPRRSASSHRRWADPAEARERKTLESAYGRTSGDAQRERPRRAALGMQDAASKLWSAMSVDGGDQEQNPPATKLAARRVSKRAGDDVTARVSSQIQKAARNVWSAMGVGEDEVESEAVTRDARGRGSWLLPQDTSGTPDMSKYVDKVAEAASDMWAAVAVDADEQRGGQRRSGLSQRRTADPVEVEQGETHTSAHGGTAHDSEREWPERAALGVQDAASQLWSAISVDGGGEEQKLPATKPAARRGSKRAGDQASAFSSQIQKAAGNVWAAMAIGGEDSESEAVASDDSGLWILPQDASGTPDKNEYVDGLSTGLEKVAGVASDMWAAIAVDADEQGAGRYRSASSQRRTADPTEKRKWVADGSRREWPEVLGVGVQDAASQLWSAMSVDGGADGDNLVGGIGNSAGAAVDDIRQRVQEAASGLWASMALLQEEDGAAGTSVPRRAAIQPDSDSRSKSPARSGEQSSWADVKLQDLPTQLQGVAADLWAAVSVNDDKHTKPAPKCAASQETWTTYTHDGNGMRQVKPQRLEGRKGGFEDEIKKLWAAVAVDSAGPKKRGLRTTGEVSHGTNMGEAFEEQRDEEDPSAVEDYIEH</sequence>
<dbReference type="GO" id="GO:0004867">
    <property type="term" value="F:serine-type endopeptidase inhibitor activity"/>
    <property type="evidence" value="ECO:0007669"/>
    <property type="project" value="InterPro"/>
</dbReference>
<dbReference type="EMBL" id="KZ994087">
    <property type="protein sequence ID" value="RKO93871.1"/>
    <property type="molecule type" value="Genomic_DNA"/>
</dbReference>
<dbReference type="PROSITE" id="PS00285">
    <property type="entry name" value="POTATO_INHIBITOR"/>
    <property type="match status" value="1"/>
</dbReference>
<evidence type="ECO:0000313" key="2">
    <source>
        <dbReference type="EMBL" id="RKO93871.1"/>
    </source>
</evidence>
<feature type="region of interest" description="Disordered" evidence="1">
    <location>
        <begin position="197"/>
        <end position="261"/>
    </location>
</feature>
<feature type="region of interest" description="Disordered" evidence="1">
    <location>
        <begin position="984"/>
        <end position="1010"/>
    </location>
</feature>
<feature type="region of interest" description="Disordered" evidence="1">
    <location>
        <begin position="1192"/>
        <end position="1227"/>
    </location>
</feature>
<gene>
    <name evidence="2" type="ORF">BDK51DRAFT_28250</name>
</gene>
<proteinExistence type="predicted"/>